<dbReference type="CDD" id="cd00030">
    <property type="entry name" value="C2"/>
    <property type="match status" value="1"/>
</dbReference>
<dbReference type="Proteomes" id="UP000663832">
    <property type="component" value="Unassembled WGS sequence"/>
</dbReference>
<evidence type="ECO:0000256" key="1">
    <source>
        <dbReference type="ARBA" id="ARBA00022723"/>
    </source>
</evidence>
<dbReference type="SUPFAM" id="SSF49562">
    <property type="entry name" value="C2 domain (Calcium/lipid-binding domain, CaLB)"/>
    <property type="match status" value="1"/>
</dbReference>
<evidence type="ECO:0000313" key="5">
    <source>
        <dbReference type="Proteomes" id="UP000663832"/>
    </source>
</evidence>
<evidence type="ECO:0000256" key="2">
    <source>
        <dbReference type="ARBA" id="ARBA00022837"/>
    </source>
</evidence>
<reference evidence="4" key="1">
    <citation type="submission" date="2021-02" db="EMBL/GenBank/DDBJ databases">
        <authorList>
            <person name="Nowell W R."/>
        </authorList>
    </citation>
    <scope>NUCLEOTIDE SEQUENCE</scope>
</reference>
<dbReference type="InterPro" id="IPR035892">
    <property type="entry name" value="C2_domain_sf"/>
</dbReference>
<dbReference type="PROSITE" id="PS50004">
    <property type="entry name" value="C2"/>
    <property type="match status" value="1"/>
</dbReference>
<dbReference type="GO" id="GO:0016020">
    <property type="term" value="C:membrane"/>
    <property type="evidence" value="ECO:0007669"/>
    <property type="project" value="TreeGrafter"/>
</dbReference>
<dbReference type="PANTHER" id="PTHR45911">
    <property type="entry name" value="C2 DOMAIN-CONTAINING PROTEIN"/>
    <property type="match status" value="1"/>
</dbReference>
<keyword evidence="2" id="KW-0106">Calcium</keyword>
<sequence>MPTGTLEVIIAEGRRLKDKDTVGQSDPYVEIYLHHKYKQRTTTIQNTNDPVWNERFTFNLHPKDDTIHFDVYDSDVGGKDAIGNGKVKLKNVFDDGKFDDWVKLPAHLGLSNHGDIHVIMTFTPS</sequence>
<comment type="caution">
    <text evidence="4">The sequence shown here is derived from an EMBL/GenBank/DDBJ whole genome shotgun (WGS) entry which is preliminary data.</text>
</comment>
<keyword evidence="5" id="KW-1185">Reference proteome</keyword>
<dbReference type="AlphaFoldDB" id="A0A814T042"/>
<dbReference type="GO" id="GO:0005509">
    <property type="term" value="F:calcium ion binding"/>
    <property type="evidence" value="ECO:0007669"/>
    <property type="project" value="TreeGrafter"/>
</dbReference>
<dbReference type="EMBL" id="CAJNOM010000156">
    <property type="protein sequence ID" value="CAF1154535.1"/>
    <property type="molecule type" value="Genomic_DNA"/>
</dbReference>
<proteinExistence type="predicted"/>
<name>A0A814T042_9BILA</name>
<dbReference type="PANTHER" id="PTHR45911:SF4">
    <property type="entry name" value="MULTIPLE C2 AND TRANSMEMBRANE DOMAIN-CONTAINING PROTEIN"/>
    <property type="match status" value="1"/>
</dbReference>
<dbReference type="Gene3D" id="2.60.40.150">
    <property type="entry name" value="C2 domain"/>
    <property type="match status" value="1"/>
</dbReference>
<dbReference type="SMART" id="SM00239">
    <property type="entry name" value="C2"/>
    <property type="match status" value="1"/>
</dbReference>
<gene>
    <name evidence="4" type="ORF">QVE165_LOCUS23205</name>
</gene>
<evidence type="ECO:0000313" key="4">
    <source>
        <dbReference type="EMBL" id="CAF1154535.1"/>
    </source>
</evidence>
<dbReference type="InterPro" id="IPR000008">
    <property type="entry name" value="C2_dom"/>
</dbReference>
<organism evidence="4 5">
    <name type="scientific">Adineta steineri</name>
    <dbReference type="NCBI Taxonomy" id="433720"/>
    <lineage>
        <taxon>Eukaryota</taxon>
        <taxon>Metazoa</taxon>
        <taxon>Spiralia</taxon>
        <taxon>Gnathifera</taxon>
        <taxon>Rotifera</taxon>
        <taxon>Eurotatoria</taxon>
        <taxon>Bdelloidea</taxon>
        <taxon>Adinetida</taxon>
        <taxon>Adinetidae</taxon>
        <taxon>Adineta</taxon>
    </lineage>
</organism>
<evidence type="ECO:0000259" key="3">
    <source>
        <dbReference type="PROSITE" id="PS50004"/>
    </source>
</evidence>
<feature type="domain" description="C2" evidence="3">
    <location>
        <begin position="1"/>
        <end position="102"/>
    </location>
</feature>
<dbReference type="OrthoDB" id="270970at2759"/>
<dbReference type="PRINTS" id="PR00360">
    <property type="entry name" value="C2DOMAIN"/>
</dbReference>
<accession>A0A814T042</accession>
<dbReference type="Pfam" id="PF00168">
    <property type="entry name" value="C2"/>
    <property type="match status" value="1"/>
</dbReference>
<protein>
    <recommendedName>
        <fullName evidence="3">C2 domain-containing protein</fullName>
    </recommendedName>
</protein>
<keyword evidence="1" id="KW-0479">Metal-binding</keyword>